<dbReference type="SUPFAM" id="SSF82866">
    <property type="entry name" value="Multidrug efflux transporter AcrB transmembrane domain"/>
    <property type="match status" value="2"/>
</dbReference>
<feature type="transmembrane region" description="Helical" evidence="9">
    <location>
        <begin position="12"/>
        <end position="29"/>
    </location>
</feature>
<organism evidence="14 15">
    <name type="scientific">Oceaniferula marina</name>
    <dbReference type="NCBI Taxonomy" id="2748318"/>
    <lineage>
        <taxon>Bacteria</taxon>
        <taxon>Pseudomonadati</taxon>
        <taxon>Verrucomicrobiota</taxon>
        <taxon>Verrucomicrobiia</taxon>
        <taxon>Verrucomicrobiales</taxon>
        <taxon>Verrucomicrobiaceae</taxon>
        <taxon>Oceaniferula</taxon>
    </lineage>
</organism>
<evidence type="ECO:0000256" key="10">
    <source>
        <dbReference type="HAMAP-Rule" id="MF_01464"/>
    </source>
</evidence>
<dbReference type="InterPro" id="IPR005665">
    <property type="entry name" value="SecF_bac"/>
</dbReference>
<comment type="function">
    <text evidence="9">Part of the Sec protein translocase complex. Interacts with the SecYEG preprotein conducting channel. SecDF uses the proton motive force (PMF) to complete protein translocation after the ATP-dependent function of SecA.</text>
</comment>
<dbReference type="Pfam" id="PF21760">
    <property type="entry name" value="SecD_1st"/>
    <property type="match status" value="1"/>
</dbReference>
<comment type="subunit">
    <text evidence="9">Forms a complex with SecF. Part of the essential Sec protein translocation apparatus which comprises SecA, SecYEG and auxiliary proteins SecDF. Other proteins may also be involved.</text>
</comment>
<feature type="transmembrane region" description="Helical" evidence="9">
    <location>
        <begin position="757"/>
        <end position="782"/>
    </location>
</feature>
<dbReference type="NCBIfam" id="TIGR00966">
    <property type="entry name" value="transloc_SecF"/>
    <property type="match status" value="1"/>
</dbReference>
<dbReference type="HAMAP" id="MF_01464_B">
    <property type="entry name" value="SecF_B"/>
    <property type="match status" value="1"/>
</dbReference>
<comment type="similarity">
    <text evidence="9">Belongs to the SecD/SecF family. SecD subfamily.</text>
</comment>
<feature type="transmembrane region" description="Helical" evidence="9">
    <location>
        <begin position="715"/>
        <end position="736"/>
    </location>
</feature>
<dbReference type="InterPro" id="IPR048631">
    <property type="entry name" value="SecD_1st"/>
</dbReference>
<protein>
    <recommendedName>
        <fullName evidence="9 10">Multifunctional fusion protein</fullName>
    </recommendedName>
    <domain>
        <recommendedName>
            <fullName evidence="9">Protein translocase subunit SecD</fullName>
        </recommendedName>
    </domain>
    <domain>
        <recommendedName>
            <fullName evidence="10">Protein-export membrane protein SecF</fullName>
        </recommendedName>
    </domain>
</protein>
<evidence type="ECO:0000259" key="12">
    <source>
        <dbReference type="Pfam" id="PF21760"/>
    </source>
</evidence>
<sequence length="842" mass="91322">MLASLFSDDRLLTFLAGLGLLGLFFWYFASDYERRKRNIGSAIVLLIALFSFMSIIPKEQWGNVLKGETPISKAHNLKGGIDLIGGSSFTLRVQPSKGDNGEEIPVTPSAVQQAIQTVEGRLNALGTSDTLIVAQGDDRILVQMPGIAPEEAQRTRETLEKIAKLELKAVHPENRVLANQVAADPENEIIPGYDFKVLKDKDEDGKATSENMLVKSRAALDGTYIVHAQELYGPYEGQLDVTLNDEGASRMFDLTSKMTLQEDRLAIVLDGKVLSAPTVQAILGKKFQITGMGNAKEAKALASALLNPLKNPLIVEEERTVSATLGKETIYSGIYAGIAGLGLTLVFVLLYYRFAGMIALIGLGLNICVLFGTMAMFGFTFTLPGIAGIILTIGVAVDANVIIYERLREELAAGKSIKSAINTAYEKAFSAIFDANITTLITALILFWRASGTVKGFAITLTIGILASMLAALLCTRVLFWWFSDAGMLKKLNFLNLIPQRSFDFLGKRKISFPISAALILAGLTVTGIKGTDALGIDFTGGARIAFQFEDDTHISQPDAQKVIDGLKLTKTASSQEEENNIGHLLTVRCANNEVEAGEEADPEIIVEALRKAFPETLGQRVAVLDDNGAEKKDEAGNTITEWKYQAAKETISASLGSEFLTTAVWALIIGLAAILIYITIRFEFSFALGAFAALFHDLLICLGIVVIYGHEMSLIHVGAFLTIAGYSINDTIVIFDRIREDLQTKRGDVKDVMNQAISSTLSRTVLTSATTFVAVLVLFIFGGTALQDFSFTIMIGVIVGTYSSIFIASPIVYIWTKMRGANLRRELLDANLEAEVNPAKG</sequence>
<dbReference type="NCBIfam" id="TIGR01129">
    <property type="entry name" value="secD"/>
    <property type="match status" value="1"/>
</dbReference>
<dbReference type="PANTHER" id="PTHR30081:SF1">
    <property type="entry name" value="PROTEIN TRANSLOCASE SUBUNIT SECD"/>
    <property type="match status" value="1"/>
</dbReference>
<dbReference type="InterPro" id="IPR005791">
    <property type="entry name" value="SecD"/>
</dbReference>
<evidence type="ECO:0000256" key="6">
    <source>
        <dbReference type="ARBA" id="ARBA00022989"/>
    </source>
</evidence>
<dbReference type="InterPro" id="IPR022646">
    <property type="entry name" value="SecD/SecF_CS"/>
</dbReference>
<dbReference type="GO" id="GO:0043952">
    <property type="term" value="P:protein transport by the Sec complex"/>
    <property type="evidence" value="ECO:0007669"/>
    <property type="project" value="UniProtKB-UniRule"/>
</dbReference>
<feature type="domain" description="SecDF P1 head subdomain" evidence="13">
    <location>
        <begin position="208"/>
        <end position="305"/>
    </location>
</feature>
<comment type="caution">
    <text evidence="9">Lacks conserved residue(s) required for the propagation of feature annotation.</text>
</comment>
<feature type="transmembrane region" description="Helical" evidence="9">
    <location>
        <begin position="511"/>
        <end position="529"/>
    </location>
</feature>
<dbReference type="PANTHER" id="PTHR30081">
    <property type="entry name" value="PROTEIN-EXPORT MEMBRANE PROTEIN SEC"/>
    <property type="match status" value="1"/>
</dbReference>
<dbReference type="InterPro" id="IPR048634">
    <property type="entry name" value="SecD_SecF_C"/>
</dbReference>
<feature type="transmembrane region" description="Helical" evidence="9">
    <location>
        <begin position="358"/>
        <end position="379"/>
    </location>
</feature>
<comment type="subunit">
    <text evidence="10">Forms a complex with SecD. Part of the essential Sec protein translocation apparatus which comprises SecA, SecYEG and auxiliary proteins SecDF. Other proteins may also be involved.</text>
</comment>
<evidence type="ECO:0000256" key="3">
    <source>
        <dbReference type="ARBA" id="ARBA00022475"/>
    </source>
</evidence>
<gene>
    <name evidence="9 14" type="primary">secD</name>
    <name evidence="10" type="synonym">secF</name>
    <name evidence="14" type="ORF">HW115_02140</name>
</gene>
<dbReference type="InterPro" id="IPR022813">
    <property type="entry name" value="SecD/SecF_arch_bac"/>
</dbReference>
<evidence type="ECO:0000256" key="2">
    <source>
        <dbReference type="ARBA" id="ARBA00022448"/>
    </source>
</evidence>
<name>A0A851GJP7_9BACT</name>
<evidence type="ECO:0000256" key="9">
    <source>
        <dbReference type="HAMAP-Rule" id="MF_01463"/>
    </source>
</evidence>
<dbReference type="Proteomes" id="UP000557872">
    <property type="component" value="Unassembled WGS sequence"/>
</dbReference>
<keyword evidence="7 9" id="KW-0811">Translocation</keyword>
<dbReference type="GO" id="GO:0005886">
    <property type="term" value="C:plasma membrane"/>
    <property type="evidence" value="ECO:0007669"/>
    <property type="project" value="UniProtKB-SubCell"/>
</dbReference>
<feature type="transmembrane region" description="Helical" evidence="9">
    <location>
        <begin position="660"/>
        <end position="681"/>
    </location>
</feature>
<evidence type="ECO:0000259" key="11">
    <source>
        <dbReference type="Pfam" id="PF02355"/>
    </source>
</evidence>
<dbReference type="FunFam" id="1.20.1640.10:FF:000004">
    <property type="entry name" value="Protein translocase subunit SecD"/>
    <property type="match status" value="1"/>
</dbReference>
<feature type="transmembrane region" description="Helical" evidence="9">
    <location>
        <begin position="385"/>
        <end position="407"/>
    </location>
</feature>
<evidence type="ECO:0000256" key="1">
    <source>
        <dbReference type="ARBA" id="ARBA00004651"/>
    </source>
</evidence>
<keyword evidence="2 9" id="KW-0813">Transport</keyword>
<dbReference type="InterPro" id="IPR055344">
    <property type="entry name" value="SecD_SecF_C_bact"/>
</dbReference>
<evidence type="ECO:0000259" key="13">
    <source>
        <dbReference type="Pfam" id="PF22599"/>
    </source>
</evidence>
<dbReference type="EMBL" id="JACBAZ010000001">
    <property type="protein sequence ID" value="NWK54394.1"/>
    <property type="molecule type" value="Genomic_DNA"/>
</dbReference>
<dbReference type="InterPro" id="IPR022645">
    <property type="entry name" value="SecD/SecF_bac"/>
</dbReference>
<accession>A0A851GJP7</accession>
<evidence type="ECO:0000256" key="7">
    <source>
        <dbReference type="ARBA" id="ARBA00023010"/>
    </source>
</evidence>
<feature type="transmembrane region" description="Helical" evidence="9">
    <location>
        <begin position="794"/>
        <end position="816"/>
    </location>
</feature>
<dbReference type="NCBIfam" id="TIGR00916">
    <property type="entry name" value="2A0604s01"/>
    <property type="match status" value="2"/>
</dbReference>
<dbReference type="Gene3D" id="3.30.1360.200">
    <property type="match status" value="1"/>
</dbReference>
<feature type="transmembrane region" description="Helical" evidence="9">
    <location>
        <begin position="428"/>
        <end position="450"/>
    </location>
</feature>
<feature type="transmembrane region" description="Helical" evidence="9">
    <location>
        <begin position="456"/>
        <end position="483"/>
    </location>
</feature>
<feature type="domain" description="Protein translocase subunit SecDF P1" evidence="12">
    <location>
        <begin position="111"/>
        <end position="171"/>
    </location>
</feature>
<keyword evidence="8 9" id="KW-0472">Membrane</keyword>
<feature type="domain" description="Protein export membrane protein SecD/SecF C-terminal" evidence="11">
    <location>
        <begin position="315"/>
        <end position="480"/>
    </location>
</feature>
<proteinExistence type="inferred from homology"/>
<feature type="transmembrane region" description="Helical" evidence="9">
    <location>
        <begin position="330"/>
        <end position="351"/>
    </location>
</feature>
<comment type="subcellular location">
    <subcellularLocation>
        <location evidence="1 9">Cell membrane</location>
        <topology evidence="1 9">Multi-pass membrane protein</topology>
    </subcellularLocation>
</comment>
<keyword evidence="6 9" id="KW-1133">Transmembrane helix</keyword>
<evidence type="ECO:0000256" key="4">
    <source>
        <dbReference type="ARBA" id="ARBA00022692"/>
    </source>
</evidence>
<dbReference type="AlphaFoldDB" id="A0A851GJP7"/>
<dbReference type="RefSeq" id="WP_178930928.1">
    <property type="nucleotide sequence ID" value="NZ_JACBAZ010000001.1"/>
</dbReference>
<keyword evidence="5 9" id="KW-0653">Protein transport</keyword>
<dbReference type="InterPro" id="IPR054384">
    <property type="entry name" value="SecDF_P1_head"/>
</dbReference>
<dbReference type="GO" id="GO:0065002">
    <property type="term" value="P:intracellular protein transmembrane transport"/>
    <property type="evidence" value="ECO:0007669"/>
    <property type="project" value="UniProtKB-UniRule"/>
</dbReference>
<dbReference type="Pfam" id="PF02355">
    <property type="entry name" value="SecD_SecF_C"/>
    <property type="match status" value="2"/>
</dbReference>
<evidence type="ECO:0000313" key="14">
    <source>
        <dbReference type="EMBL" id="NWK54394.1"/>
    </source>
</evidence>
<dbReference type="Pfam" id="PF07549">
    <property type="entry name" value="Sec_GG"/>
    <property type="match status" value="2"/>
</dbReference>
<keyword evidence="3 9" id="KW-1003">Cell membrane</keyword>
<dbReference type="GO" id="GO:0006605">
    <property type="term" value="P:protein targeting"/>
    <property type="evidence" value="ECO:0007669"/>
    <property type="project" value="UniProtKB-UniRule"/>
</dbReference>
<keyword evidence="15" id="KW-1185">Reference proteome</keyword>
<evidence type="ECO:0000313" key="15">
    <source>
        <dbReference type="Proteomes" id="UP000557872"/>
    </source>
</evidence>
<feature type="transmembrane region" description="Helical" evidence="9">
    <location>
        <begin position="688"/>
        <end position="709"/>
    </location>
</feature>
<dbReference type="Gene3D" id="1.20.1640.10">
    <property type="entry name" value="Multidrug efflux transporter AcrB transmembrane domain"/>
    <property type="match status" value="2"/>
</dbReference>
<evidence type="ECO:0000256" key="8">
    <source>
        <dbReference type="ARBA" id="ARBA00023136"/>
    </source>
</evidence>
<evidence type="ECO:0000256" key="5">
    <source>
        <dbReference type="ARBA" id="ARBA00022927"/>
    </source>
</evidence>
<dbReference type="GO" id="GO:0015450">
    <property type="term" value="F:protein-transporting ATPase activity"/>
    <property type="evidence" value="ECO:0007669"/>
    <property type="project" value="InterPro"/>
</dbReference>
<comment type="caution">
    <text evidence="14">The sequence shown here is derived from an EMBL/GenBank/DDBJ whole genome shotgun (WGS) entry which is preliminary data.</text>
</comment>
<reference evidence="14 15" key="1">
    <citation type="submission" date="2020-07" db="EMBL/GenBank/DDBJ databases">
        <title>Roseicoccus Jingziensis gen. nov., sp. nov., isolated from coastal seawater.</title>
        <authorList>
            <person name="Feng X."/>
        </authorList>
    </citation>
    <scope>NUCLEOTIDE SEQUENCE [LARGE SCALE GENOMIC DNA]</scope>
    <source>
        <strain evidence="14 15">N1E253</strain>
    </source>
</reference>
<dbReference type="HAMAP" id="MF_01463_B">
    <property type="entry name" value="SecD_B"/>
    <property type="match status" value="1"/>
</dbReference>
<comment type="similarity">
    <text evidence="10">Belongs to the SecD/SecF family. SecF subfamily.</text>
</comment>
<keyword evidence="4 9" id="KW-0812">Transmembrane</keyword>
<dbReference type="Pfam" id="PF22599">
    <property type="entry name" value="SecDF_P1_head"/>
    <property type="match status" value="1"/>
</dbReference>
<dbReference type="PRINTS" id="PR01755">
    <property type="entry name" value="SECFTRNLCASE"/>
</dbReference>
<feature type="domain" description="Protein export membrane protein SecD/SecF C-terminal" evidence="11">
    <location>
        <begin position="646"/>
        <end position="817"/>
    </location>
</feature>
<dbReference type="Gene3D" id="3.30.70.3400">
    <property type="match status" value="1"/>
</dbReference>
<feature type="transmembrane region" description="Helical" evidence="9">
    <location>
        <begin position="38"/>
        <end position="56"/>
    </location>
</feature>